<feature type="region of interest" description="Disordered" evidence="1">
    <location>
        <begin position="205"/>
        <end position="356"/>
    </location>
</feature>
<evidence type="ECO:0000256" key="1">
    <source>
        <dbReference type="SAM" id="MobiDB-lite"/>
    </source>
</evidence>
<feature type="non-terminal residue" evidence="2">
    <location>
        <position position="1"/>
    </location>
</feature>
<proteinExistence type="predicted"/>
<comment type="caution">
    <text evidence="2">The sequence shown here is derived from an EMBL/GenBank/DDBJ whole genome shotgun (WGS) entry which is preliminary data.</text>
</comment>
<feature type="compositionally biased region" description="Polar residues" evidence="1">
    <location>
        <begin position="902"/>
        <end position="934"/>
    </location>
</feature>
<feature type="compositionally biased region" description="Polar residues" evidence="1">
    <location>
        <begin position="307"/>
        <end position="324"/>
    </location>
</feature>
<gene>
    <name evidence="2" type="ORF">PCOR1329_LOCUS82958</name>
</gene>
<feature type="compositionally biased region" description="Low complexity" evidence="1">
    <location>
        <begin position="736"/>
        <end position="759"/>
    </location>
</feature>
<name>A0ABN9Y792_9DINO</name>
<dbReference type="Proteomes" id="UP001189429">
    <property type="component" value="Unassembled WGS sequence"/>
</dbReference>
<feature type="compositionally biased region" description="Low complexity" evidence="1">
    <location>
        <begin position="682"/>
        <end position="697"/>
    </location>
</feature>
<protein>
    <submittedName>
        <fullName evidence="2">Uncharacterized protein</fullName>
    </submittedName>
</protein>
<evidence type="ECO:0000313" key="3">
    <source>
        <dbReference type="Proteomes" id="UP001189429"/>
    </source>
</evidence>
<feature type="compositionally biased region" description="Low complexity" evidence="1">
    <location>
        <begin position="890"/>
        <end position="901"/>
    </location>
</feature>
<feature type="region of interest" description="Disordered" evidence="1">
    <location>
        <begin position="890"/>
        <end position="934"/>
    </location>
</feature>
<accession>A0ABN9Y792</accession>
<feature type="region of interest" description="Disordered" evidence="1">
    <location>
        <begin position="1250"/>
        <end position="1283"/>
    </location>
</feature>
<sequence>VAPCALPQLDLCIYNTTDCNETLPPGAQCSVLCRAPFAGAPGAVSCPADNTSPGGPAPLAGLPLCAAVAEDCPAPASADGYTWNASDGWTCAEGFIGLAEHSCTLEGESNGSCLLESHLSGCVPLQPCLVVETADLNHCQYNASGCAGGGGLLAPGSSCELSCAPPYVGSPTVVSCPAENLQVDLPLLPAMPNCTLRCAEGPPPPGFRRAGSGLEDAGETNGTNGTGGADGTNATHWTNDTVGADGADEANMTNGTGGADGANGTNSTNGSGGADGVNGTNSTNGSGGADGANGTNATNGTGGVDGSNETNRTNSTRAMENNDTWAAEEVEDRNETSGANDTDERNEANTADDVDETEWECADGFAGTAVVTCNISEDYCLPEFPELLFDGCQPVLPCGPPAPEGGCGLVASDCDGGVPAGGSCKVWCAEGYVSNTSQDGMALASCPADNVDPERLARHEPLGCTLRYCPNLTRVPAEFVRAPDGGWACAEGFFGNVTAECVAGAECSATLVLGGCSPVLPCAAAAVDECLVDASNCSSVPSGGSCELRCAAPQVAGNSTAVWNSTMVTNSTVATCPLGNDDPDQPLNFSMPECTFSCAAGEEVSVPLEGYVLVIEPILDCGGDADQVFGNGTGNKTANATDNENETGNEAASNETDSGSYPSNETGNETGNETDSGSYPSNETGNETGNETQEVGNVTASESNGSWGNQTGEEDSNATGNETMHETIDEIDNETVSDTGNVTGNTTGNVSNSSNSTSNFSEGGEVDTGPQCSVVGNVSTWKCAERFGGSVREECVMGEDCSPHLTLAGCEPLPTCSPPAIDRKFCFVDATDCTGLLPGESCELRCRYPYVGRTKPAVCSLKLGGSNVSRRNGSNASELTGWNVSELGGSNASDSNGSNVSELNGSNAWDANGSNVSELNGSNTSELNGSVVPQGNDVSVLLDSGVADDAEEMLMMEWDGLPECNLSCPDLPPADAPRGYNWTAETGWRCDVGFIGDPTTDCYEDDHCTIVVTISGCIELMPCLPPNITDECMFNASECVSLQPGEQCSILCKHPYDGAPSVTTCPGSNTDATYRPAYIFPQCSLVCPTPDPLTLGYNRSQAGNWSCAIGYEEDSSDEDHSVLTSANVTYVSSLPAFRAECVIDADCVAEWELQGCYPGLPCTAPDPRVIDDCVYDLSSCGGIEPGESCLIGCKEPYEGEPHQWSCLKDQRSSTRPGFSMAHFLSAFCAARPPTRCLQVTLEPGCAPAGTTATTTSAASTASTAPTAPTAPTPSAPVLRATGR</sequence>
<feature type="region of interest" description="Disordered" evidence="1">
    <location>
        <begin position="632"/>
        <end position="769"/>
    </location>
</feature>
<dbReference type="EMBL" id="CAUYUJ010021976">
    <property type="protein sequence ID" value="CAK0908216.1"/>
    <property type="molecule type" value="Genomic_DNA"/>
</dbReference>
<feature type="compositionally biased region" description="Polar residues" evidence="1">
    <location>
        <begin position="634"/>
        <end position="681"/>
    </location>
</feature>
<reference evidence="2" key="1">
    <citation type="submission" date="2023-10" db="EMBL/GenBank/DDBJ databases">
        <authorList>
            <person name="Chen Y."/>
            <person name="Shah S."/>
            <person name="Dougan E. K."/>
            <person name="Thang M."/>
            <person name="Chan C."/>
        </authorList>
    </citation>
    <scope>NUCLEOTIDE SEQUENCE [LARGE SCALE GENOMIC DNA]</scope>
</reference>
<feature type="compositionally biased region" description="Polar residues" evidence="1">
    <location>
        <begin position="698"/>
        <end position="722"/>
    </location>
</feature>
<organism evidence="2 3">
    <name type="scientific">Prorocentrum cordatum</name>
    <dbReference type="NCBI Taxonomy" id="2364126"/>
    <lineage>
        <taxon>Eukaryota</taxon>
        <taxon>Sar</taxon>
        <taxon>Alveolata</taxon>
        <taxon>Dinophyceae</taxon>
        <taxon>Prorocentrales</taxon>
        <taxon>Prorocentraceae</taxon>
        <taxon>Prorocentrum</taxon>
    </lineage>
</organism>
<evidence type="ECO:0000313" key="2">
    <source>
        <dbReference type="EMBL" id="CAK0908216.1"/>
    </source>
</evidence>
<feature type="compositionally biased region" description="Low complexity" evidence="1">
    <location>
        <begin position="1250"/>
        <end position="1267"/>
    </location>
</feature>
<keyword evidence="3" id="KW-1185">Reference proteome</keyword>